<dbReference type="EMBL" id="JBHUDY010000001">
    <property type="protein sequence ID" value="MFD1611197.1"/>
    <property type="molecule type" value="Genomic_DNA"/>
</dbReference>
<dbReference type="PANTHER" id="PTHR42879:SF2">
    <property type="entry name" value="3-OXOACYL-[ACYL-CARRIER-PROTEIN] REDUCTASE FABG"/>
    <property type="match status" value="1"/>
</dbReference>
<dbReference type="Gene3D" id="3.40.50.720">
    <property type="entry name" value="NAD(P)-binding Rossmann-like Domain"/>
    <property type="match status" value="1"/>
</dbReference>
<dbReference type="PROSITE" id="PS00061">
    <property type="entry name" value="ADH_SHORT"/>
    <property type="match status" value="1"/>
</dbReference>
<dbReference type="Pfam" id="PF13561">
    <property type="entry name" value="adh_short_C2"/>
    <property type="match status" value="1"/>
</dbReference>
<comment type="similarity">
    <text evidence="1">Belongs to the short-chain dehydrogenases/reductases (SDR) family.</text>
</comment>
<dbReference type="GO" id="GO:0016491">
    <property type="term" value="F:oxidoreductase activity"/>
    <property type="evidence" value="ECO:0007669"/>
    <property type="project" value="UniProtKB-KW"/>
</dbReference>
<dbReference type="PRINTS" id="PR00081">
    <property type="entry name" value="GDHRDH"/>
</dbReference>
<dbReference type="PANTHER" id="PTHR42879">
    <property type="entry name" value="3-OXOACYL-(ACYL-CARRIER-PROTEIN) REDUCTASE"/>
    <property type="match status" value="1"/>
</dbReference>
<dbReference type="Proteomes" id="UP001597115">
    <property type="component" value="Unassembled WGS sequence"/>
</dbReference>
<evidence type="ECO:0000313" key="2">
    <source>
        <dbReference type="EMBL" id="MFD1611197.1"/>
    </source>
</evidence>
<dbReference type="SUPFAM" id="SSF51735">
    <property type="entry name" value="NAD(P)-binding Rossmann-fold domains"/>
    <property type="match status" value="1"/>
</dbReference>
<comment type="caution">
    <text evidence="2">The sequence shown here is derived from an EMBL/GenBank/DDBJ whole genome shotgun (WGS) entry which is preliminary data.</text>
</comment>
<gene>
    <name evidence="2" type="ORF">ACFSCW_05210</name>
</gene>
<dbReference type="EC" id="1.1.1.-" evidence="2"/>
<dbReference type="RefSeq" id="WP_380887589.1">
    <property type="nucleotide sequence ID" value="NZ_JBHUDY010000001.1"/>
</dbReference>
<organism evidence="2 3">
    <name type="scientific">Sphingomonas tabacisoli</name>
    <dbReference type="NCBI Taxonomy" id="2249466"/>
    <lineage>
        <taxon>Bacteria</taxon>
        <taxon>Pseudomonadati</taxon>
        <taxon>Pseudomonadota</taxon>
        <taxon>Alphaproteobacteria</taxon>
        <taxon>Sphingomonadales</taxon>
        <taxon>Sphingomonadaceae</taxon>
        <taxon>Sphingomonas</taxon>
    </lineage>
</organism>
<accession>A0ABW4I149</accession>
<dbReference type="PRINTS" id="PR00080">
    <property type="entry name" value="SDRFAMILY"/>
</dbReference>
<dbReference type="InterPro" id="IPR020904">
    <property type="entry name" value="Sc_DH/Rdtase_CS"/>
</dbReference>
<name>A0ABW4I149_9SPHN</name>
<evidence type="ECO:0000256" key="1">
    <source>
        <dbReference type="ARBA" id="ARBA00006484"/>
    </source>
</evidence>
<dbReference type="InterPro" id="IPR036291">
    <property type="entry name" value="NAD(P)-bd_dom_sf"/>
</dbReference>
<dbReference type="InterPro" id="IPR002347">
    <property type="entry name" value="SDR_fam"/>
</dbReference>
<sequence>MALTGRRVLVTGGSSGIGLSIARAFHQAGAEVLVAGRNRERLEASGLPWVQIDVCDEAALADMPPADIFVANAGGAATAPTLSTARADWDRMLALNLTSVWLCAKAAVPPMIERGWGRFIAIGSTASVKGYAYAGAYAAAKHGVLGLVRSLALELAKTGVTANAICPGYTDTPMLRGAMDRVTAKTGRSDVEASFARTNPMGRLIAPDEVAVAALWLASDGAAGVNGQAILIDGGETA</sequence>
<keyword evidence="3" id="KW-1185">Reference proteome</keyword>
<evidence type="ECO:0000313" key="3">
    <source>
        <dbReference type="Proteomes" id="UP001597115"/>
    </source>
</evidence>
<dbReference type="CDD" id="cd05233">
    <property type="entry name" value="SDR_c"/>
    <property type="match status" value="1"/>
</dbReference>
<dbReference type="InterPro" id="IPR050259">
    <property type="entry name" value="SDR"/>
</dbReference>
<proteinExistence type="inferred from homology"/>
<keyword evidence="2" id="KW-0560">Oxidoreductase</keyword>
<protein>
    <submittedName>
        <fullName evidence="2">SDR family NAD(P)-dependent oxidoreductase</fullName>
        <ecNumber evidence="2">1.1.1.-</ecNumber>
    </submittedName>
</protein>
<reference evidence="3" key="1">
    <citation type="journal article" date="2019" name="Int. J. Syst. Evol. Microbiol.">
        <title>The Global Catalogue of Microorganisms (GCM) 10K type strain sequencing project: providing services to taxonomists for standard genome sequencing and annotation.</title>
        <authorList>
            <consortium name="The Broad Institute Genomics Platform"/>
            <consortium name="The Broad Institute Genome Sequencing Center for Infectious Disease"/>
            <person name="Wu L."/>
            <person name="Ma J."/>
        </authorList>
    </citation>
    <scope>NUCLEOTIDE SEQUENCE [LARGE SCALE GENOMIC DNA]</scope>
    <source>
        <strain evidence="3">CGMCC 1.16275</strain>
    </source>
</reference>